<evidence type="ECO:0000313" key="2">
    <source>
        <dbReference type="EMBL" id="OCH96147.1"/>
    </source>
</evidence>
<gene>
    <name evidence="2" type="ORF">OBBRIDRAFT_800090</name>
</gene>
<reference evidence="2 3" key="1">
    <citation type="submission" date="2016-07" db="EMBL/GenBank/DDBJ databases">
        <title>Draft genome of the white-rot fungus Obba rivulosa 3A-2.</title>
        <authorList>
            <consortium name="DOE Joint Genome Institute"/>
            <person name="Miettinen O."/>
            <person name="Riley R."/>
            <person name="Acob R."/>
            <person name="Barry K."/>
            <person name="Cullen D."/>
            <person name="De Vries R."/>
            <person name="Hainaut M."/>
            <person name="Hatakka A."/>
            <person name="Henrissat B."/>
            <person name="Hilden K."/>
            <person name="Kuo R."/>
            <person name="Labutti K."/>
            <person name="Lipzen A."/>
            <person name="Makela M.R."/>
            <person name="Sandor L."/>
            <person name="Spatafora J.W."/>
            <person name="Grigoriev I.V."/>
            <person name="Hibbett D.S."/>
        </authorList>
    </citation>
    <scope>NUCLEOTIDE SEQUENCE [LARGE SCALE GENOMIC DNA]</scope>
    <source>
        <strain evidence="2 3">3A-2</strain>
    </source>
</reference>
<feature type="region of interest" description="Disordered" evidence="1">
    <location>
        <begin position="217"/>
        <end position="236"/>
    </location>
</feature>
<dbReference type="AlphaFoldDB" id="A0A8E2DV17"/>
<sequence>MSRSLRKLVEEPFGPYADCDILTADLLCLEDLQLECRGKPTGLTECEPCQPEYHKGPLKHGDIEVRFRGVLEIENFAWLTHDAREVLQNDLRSISPYHTLQSLYGKNGTMTGGSGIKVLVQGTKAMAALFLSSKLVPNGLILFSKDRNRCYEVSSMCIETYELSRVVYMVALDKKMRRSKNLAATDVPLRTPDWFVQLYKSYLANDATQVARTRRIMPPSSDSDTMPGTQDRLRNGRKRTLPHISTAEVMSLLTSQAEWLVSNQRKRIRDRFFNVDVWTEWLPSVKQARREAAQNGVTWGGFNPDEPDDGSGRSGEAEDINVPRPRRRVTKRKRPVGPPLQSGSAKKRYARQRYPSSDDMEDAYGRIYDPDFSPPSTPAASSSEESLPSQASTPTDPALLAHIPSALMEPPPLPTSYVWVCPLHHCSYRIDLKRLTNENGKGLLEHDKQRLSAGGWNLNEPWVHDCFLQMVSVHYRWHEEQLGIETTWEGNRPKLLWKNPERHTTQHRPRRKKPQPAMIKQED</sequence>
<evidence type="ECO:0000313" key="3">
    <source>
        <dbReference type="Proteomes" id="UP000250043"/>
    </source>
</evidence>
<organism evidence="2 3">
    <name type="scientific">Obba rivulosa</name>
    <dbReference type="NCBI Taxonomy" id="1052685"/>
    <lineage>
        <taxon>Eukaryota</taxon>
        <taxon>Fungi</taxon>
        <taxon>Dikarya</taxon>
        <taxon>Basidiomycota</taxon>
        <taxon>Agaricomycotina</taxon>
        <taxon>Agaricomycetes</taxon>
        <taxon>Polyporales</taxon>
        <taxon>Gelatoporiaceae</taxon>
        <taxon>Obba</taxon>
    </lineage>
</organism>
<feature type="compositionally biased region" description="Low complexity" evidence="1">
    <location>
        <begin position="378"/>
        <end position="393"/>
    </location>
</feature>
<feature type="region of interest" description="Disordered" evidence="1">
    <location>
        <begin position="295"/>
        <end position="397"/>
    </location>
</feature>
<dbReference type="Proteomes" id="UP000250043">
    <property type="component" value="Unassembled WGS sequence"/>
</dbReference>
<feature type="region of interest" description="Disordered" evidence="1">
    <location>
        <begin position="495"/>
        <end position="523"/>
    </location>
</feature>
<protein>
    <submittedName>
        <fullName evidence="2">Uncharacterized protein</fullName>
    </submittedName>
</protein>
<dbReference type="EMBL" id="KV722332">
    <property type="protein sequence ID" value="OCH96147.1"/>
    <property type="molecule type" value="Genomic_DNA"/>
</dbReference>
<evidence type="ECO:0000256" key="1">
    <source>
        <dbReference type="SAM" id="MobiDB-lite"/>
    </source>
</evidence>
<keyword evidence="3" id="KW-1185">Reference proteome</keyword>
<name>A0A8E2DV17_9APHY</name>
<dbReference type="OrthoDB" id="3226250at2759"/>
<feature type="compositionally biased region" description="Basic residues" evidence="1">
    <location>
        <begin position="505"/>
        <end position="514"/>
    </location>
</feature>
<proteinExistence type="predicted"/>
<feature type="compositionally biased region" description="Basic residues" evidence="1">
    <location>
        <begin position="324"/>
        <end position="335"/>
    </location>
</feature>
<accession>A0A8E2DV17</accession>